<dbReference type="InterPro" id="IPR004358">
    <property type="entry name" value="Sig_transdc_His_kin-like_C"/>
</dbReference>
<evidence type="ECO:0000256" key="3">
    <source>
        <dbReference type="ARBA" id="ARBA00012438"/>
    </source>
</evidence>
<dbReference type="InterPro" id="IPR003594">
    <property type="entry name" value="HATPase_dom"/>
</dbReference>
<dbReference type="PANTHER" id="PTHR43065:SF50">
    <property type="entry name" value="HISTIDINE KINASE"/>
    <property type="match status" value="1"/>
</dbReference>
<dbReference type="Proteomes" id="UP000182146">
    <property type="component" value="Unassembled WGS sequence"/>
</dbReference>
<dbReference type="EC" id="2.7.13.3" evidence="3"/>
<dbReference type="InterPro" id="IPR029150">
    <property type="entry name" value="dCache_3"/>
</dbReference>
<dbReference type="PRINTS" id="PR00344">
    <property type="entry name" value="BCTRLSENSOR"/>
</dbReference>
<dbReference type="InterPro" id="IPR029151">
    <property type="entry name" value="Sensor-like_sf"/>
</dbReference>
<dbReference type="SMART" id="SM00388">
    <property type="entry name" value="HisKA"/>
    <property type="match status" value="1"/>
</dbReference>
<accession>A0A1G9NA03</accession>
<keyword evidence="7 9" id="KW-1133">Transmembrane helix</keyword>
<dbReference type="Gene3D" id="3.30.565.10">
    <property type="entry name" value="Histidine kinase-like ATPase, C-terminal domain"/>
    <property type="match status" value="1"/>
</dbReference>
<dbReference type="PROSITE" id="PS50109">
    <property type="entry name" value="HIS_KIN"/>
    <property type="match status" value="1"/>
</dbReference>
<dbReference type="InterPro" id="IPR005467">
    <property type="entry name" value="His_kinase_dom"/>
</dbReference>
<dbReference type="PANTHER" id="PTHR43065">
    <property type="entry name" value="SENSOR HISTIDINE KINASE"/>
    <property type="match status" value="1"/>
</dbReference>
<keyword evidence="6 9" id="KW-0812">Transmembrane</keyword>
<name>A0A1G9NA03_9BACT</name>
<keyword evidence="9" id="KW-0472">Membrane</keyword>
<dbReference type="AlphaFoldDB" id="A0A1G9NA03"/>
<evidence type="ECO:0000256" key="8">
    <source>
        <dbReference type="SAM" id="Coils"/>
    </source>
</evidence>
<keyword evidence="5" id="KW-0597">Phosphoprotein</keyword>
<feature type="domain" description="Histidine kinase" evidence="10">
    <location>
        <begin position="427"/>
        <end position="670"/>
    </location>
</feature>
<comment type="catalytic activity">
    <reaction evidence="1">
        <text>ATP + protein L-histidine = ADP + protein N-phospho-L-histidine.</text>
        <dbReference type="EC" id="2.7.13.3"/>
    </reaction>
</comment>
<dbReference type="Pfam" id="PF14827">
    <property type="entry name" value="dCache_3"/>
    <property type="match status" value="1"/>
</dbReference>
<dbReference type="CDD" id="cd00082">
    <property type="entry name" value="HisKA"/>
    <property type="match status" value="1"/>
</dbReference>
<evidence type="ECO:0000256" key="2">
    <source>
        <dbReference type="ARBA" id="ARBA00004651"/>
    </source>
</evidence>
<dbReference type="GO" id="GO:0000155">
    <property type="term" value="F:phosphorelay sensor kinase activity"/>
    <property type="evidence" value="ECO:0007669"/>
    <property type="project" value="InterPro"/>
</dbReference>
<dbReference type="SUPFAM" id="SSF55874">
    <property type="entry name" value="ATPase domain of HSP90 chaperone/DNA topoisomerase II/histidine kinase"/>
    <property type="match status" value="1"/>
</dbReference>
<feature type="transmembrane region" description="Helical" evidence="9">
    <location>
        <begin position="301"/>
        <end position="321"/>
    </location>
</feature>
<keyword evidence="11" id="KW-0808">Transferase</keyword>
<keyword evidence="11" id="KW-0418">Kinase</keyword>
<evidence type="ECO:0000313" key="11">
    <source>
        <dbReference type="EMBL" id="SDL83326.1"/>
    </source>
</evidence>
<dbReference type="InterPro" id="IPR003661">
    <property type="entry name" value="HisK_dim/P_dom"/>
</dbReference>
<dbReference type="Gene3D" id="1.10.287.130">
    <property type="match status" value="1"/>
</dbReference>
<keyword evidence="8" id="KW-0175">Coiled coil</keyword>
<evidence type="ECO:0000256" key="5">
    <source>
        <dbReference type="ARBA" id="ARBA00022553"/>
    </source>
</evidence>
<dbReference type="SUPFAM" id="SSF47384">
    <property type="entry name" value="Homodimeric domain of signal transducing histidine kinase"/>
    <property type="match status" value="1"/>
</dbReference>
<evidence type="ECO:0000256" key="7">
    <source>
        <dbReference type="ARBA" id="ARBA00022989"/>
    </source>
</evidence>
<organism evidence="11 12">
    <name type="scientific">Geoalkalibacter ferrihydriticus</name>
    <dbReference type="NCBI Taxonomy" id="392333"/>
    <lineage>
        <taxon>Bacteria</taxon>
        <taxon>Pseudomonadati</taxon>
        <taxon>Thermodesulfobacteriota</taxon>
        <taxon>Desulfuromonadia</taxon>
        <taxon>Desulfuromonadales</taxon>
        <taxon>Geoalkalibacteraceae</taxon>
        <taxon>Geoalkalibacter</taxon>
    </lineage>
</organism>
<dbReference type="SUPFAM" id="SSF103190">
    <property type="entry name" value="Sensory domain-like"/>
    <property type="match status" value="1"/>
</dbReference>
<evidence type="ECO:0000256" key="4">
    <source>
        <dbReference type="ARBA" id="ARBA00022475"/>
    </source>
</evidence>
<dbReference type="STRING" id="392333.SAMN05660860_01395"/>
<evidence type="ECO:0000313" key="12">
    <source>
        <dbReference type="Proteomes" id="UP000182146"/>
    </source>
</evidence>
<dbReference type="OrthoDB" id="5401154at2"/>
<evidence type="ECO:0000256" key="9">
    <source>
        <dbReference type="SAM" id="Phobius"/>
    </source>
</evidence>
<comment type="subcellular location">
    <subcellularLocation>
        <location evidence="2">Cell membrane</location>
        <topology evidence="2">Multi-pass membrane protein</topology>
    </subcellularLocation>
</comment>
<dbReference type="GO" id="GO:0005886">
    <property type="term" value="C:plasma membrane"/>
    <property type="evidence" value="ECO:0007669"/>
    <property type="project" value="UniProtKB-SubCell"/>
</dbReference>
<gene>
    <name evidence="11" type="ORF">SAMN05660860_01395</name>
</gene>
<proteinExistence type="predicted"/>
<dbReference type="RefSeq" id="WP_052445951.1">
    <property type="nucleotide sequence ID" value="NZ_FNGU01000002.1"/>
</dbReference>
<dbReference type="InterPro" id="IPR036890">
    <property type="entry name" value="HATPase_C_sf"/>
</dbReference>
<evidence type="ECO:0000259" key="10">
    <source>
        <dbReference type="PROSITE" id="PS50109"/>
    </source>
</evidence>
<feature type="transmembrane region" description="Helical" evidence="9">
    <location>
        <begin position="12"/>
        <end position="30"/>
    </location>
</feature>
<dbReference type="EMBL" id="FNGU01000002">
    <property type="protein sequence ID" value="SDL83326.1"/>
    <property type="molecule type" value="Genomic_DNA"/>
</dbReference>
<evidence type="ECO:0000256" key="6">
    <source>
        <dbReference type="ARBA" id="ARBA00022692"/>
    </source>
</evidence>
<reference evidence="11 12" key="1">
    <citation type="submission" date="2016-10" db="EMBL/GenBank/DDBJ databases">
        <authorList>
            <person name="de Groot N.N."/>
        </authorList>
    </citation>
    <scope>NUCLEOTIDE SEQUENCE [LARGE SCALE GENOMIC DNA]</scope>
    <source>
        <strain evidence="11 12">DSM 17813</strain>
    </source>
</reference>
<keyword evidence="4" id="KW-1003">Cell membrane</keyword>
<dbReference type="SMART" id="SM00387">
    <property type="entry name" value="HATPase_c"/>
    <property type="match status" value="1"/>
</dbReference>
<dbReference type="Pfam" id="PF02518">
    <property type="entry name" value="HATPase_c"/>
    <property type="match status" value="1"/>
</dbReference>
<dbReference type="InterPro" id="IPR036097">
    <property type="entry name" value="HisK_dim/P_sf"/>
</dbReference>
<evidence type="ECO:0000256" key="1">
    <source>
        <dbReference type="ARBA" id="ARBA00000085"/>
    </source>
</evidence>
<sequence length="676" mass="76158">MLEKNIRRQVLVPLTLTFIILISAFLYTSYRIRAQDYASGLAHRHQRVQNLLDGLVASRAQAMTSTAGFIAEQRRFQDAMFARDRQRLLEHGAALLPRLHNQQQITHFYFHDVQGQNFLRVYQPDNIADTPQRFTLRRAMEQGTPEAGLELGGNGTFTLRLVFPWLVENELLGYIELGQEIDPILQELKDITEIDFILALDKQYLDRTSWEEGMALLGRRADWDLLADRVLIDQTVPVTPAVAAEMLSGDAIYQAQGAQINANGRIFRGRAFPLADAAQHTVGDFILLKDMTGEIAAFRTFVAQITSFSLLLSIALFAFSYRVLGRVDVRLTESRRRLREEFDNQTRTNAQLEKEVAERRRAEADLTRLNEHLEHRVNERTSELRAMNLELETGRKALEDAYKNLQAQQATILQQDKMASIGQLAAGVAHDINNPIGFVAGNIEVLADFWQKVSAYLAILDRALREAATPEELGRVAAERESLKVDYVFEELPAVLAECREGTERVNKIVLNLKGFSRHDAPEGRLADLHECLDSTLGIIRNELRYKADVTKEYGDIPEIFCYPQQLNQVFMNLLINAAQSIEHWGEITIRTWADDAQVCVAIGDTGAGIPKEQLSKVFEPFFTTKEVGVGTGLGLSIVYDIVKHHGGDISVESEPGKGSVFTIRLPRRAQRPAHA</sequence>
<protein>
    <recommendedName>
        <fullName evidence="3">histidine kinase</fullName>
        <ecNumber evidence="3">2.7.13.3</ecNumber>
    </recommendedName>
</protein>
<feature type="coiled-coil region" evidence="8">
    <location>
        <begin position="335"/>
        <end position="415"/>
    </location>
</feature>